<feature type="domain" description="CPAF-like PDZ" evidence="4">
    <location>
        <begin position="163"/>
        <end position="283"/>
    </location>
</feature>
<dbReference type="AlphaFoldDB" id="A0A135SYS4"/>
<comment type="caution">
    <text evidence="5">The sequence shown here is derived from an EMBL/GenBank/DDBJ whole genome shotgun (WGS) entry which is preliminary data.</text>
</comment>
<dbReference type="GO" id="GO:0006508">
    <property type="term" value="P:proteolysis"/>
    <property type="evidence" value="ECO:0007669"/>
    <property type="project" value="InterPro"/>
</dbReference>
<evidence type="ECO:0000313" key="6">
    <source>
        <dbReference type="Proteomes" id="UP000070054"/>
    </source>
</evidence>
<dbReference type="Pfam" id="PF03572">
    <property type="entry name" value="Peptidase_S41"/>
    <property type="match status" value="1"/>
</dbReference>
<dbReference type="InterPro" id="IPR029045">
    <property type="entry name" value="ClpP/crotonase-like_dom_sf"/>
</dbReference>
<dbReference type="InterPro" id="IPR056186">
    <property type="entry name" value="PDZ_CPAF-rel"/>
</dbReference>
<protein>
    <submittedName>
        <fullName evidence="5">Peptidase S41 family protein</fullName>
    </submittedName>
</protein>
<organism evidence="5 6">
    <name type="scientific">Colletotrichum nymphaeae SA-01</name>
    <dbReference type="NCBI Taxonomy" id="1460502"/>
    <lineage>
        <taxon>Eukaryota</taxon>
        <taxon>Fungi</taxon>
        <taxon>Dikarya</taxon>
        <taxon>Ascomycota</taxon>
        <taxon>Pezizomycotina</taxon>
        <taxon>Sordariomycetes</taxon>
        <taxon>Hypocreomycetidae</taxon>
        <taxon>Glomerellales</taxon>
        <taxon>Glomerellaceae</taxon>
        <taxon>Colletotrichum</taxon>
        <taxon>Colletotrichum acutatum species complex</taxon>
    </lineage>
</organism>
<evidence type="ECO:0000259" key="3">
    <source>
        <dbReference type="Pfam" id="PF03572"/>
    </source>
</evidence>
<dbReference type="PANTHER" id="PTHR37049">
    <property type="entry name" value="PEPTIDASE S41 FAMILY PROTEIN"/>
    <property type="match status" value="1"/>
</dbReference>
<dbReference type="Pfam" id="PF23658">
    <property type="entry name" value="PDZ_CPAF_rel"/>
    <property type="match status" value="1"/>
</dbReference>
<name>A0A135SYS4_9PEZI</name>
<accession>A0A135SYS4</accession>
<evidence type="ECO:0000259" key="4">
    <source>
        <dbReference type="Pfam" id="PF23658"/>
    </source>
</evidence>
<keyword evidence="2" id="KW-0732">Signal</keyword>
<dbReference type="InterPro" id="IPR005151">
    <property type="entry name" value="Tail-specific_protease"/>
</dbReference>
<gene>
    <name evidence="5" type="ORF">CNYM01_04578</name>
</gene>
<evidence type="ECO:0000313" key="5">
    <source>
        <dbReference type="EMBL" id="KXH41063.1"/>
    </source>
</evidence>
<dbReference type="EMBL" id="JEMN01001295">
    <property type="protein sequence ID" value="KXH41063.1"/>
    <property type="molecule type" value="Genomic_DNA"/>
</dbReference>
<evidence type="ECO:0000256" key="2">
    <source>
        <dbReference type="SAM" id="SignalP"/>
    </source>
</evidence>
<feature type="chain" id="PRO_5007802894" evidence="2">
    <location>
        <begin position="21"/>
        <end position="757"/>
    </location>
</feature>
<feature type="signal peptide" evidence="2">
    <location>
        <begin position="1"/>
        <end position="20"/>
    </location>
</feature>
<dbReference type="OrthoDB" id="27214at2759"/>
<dbReference type="GO" id="GO:0008236">
    <property type="term" value="F:serine-type peptidase activity"/>
    <property type="evidence" value="ECO:0007669"/>
    <property type="project" value="InterPro"/>
</dbReference>
<dbReference type="SUPFAM" id="SSF52096">
    <property type="entry name" value="ClpP/crotonase"/>
    <property type="match status" value="1"/>
</dbReference>
<feature type="region of interest" description="Disordered" evidence="1">
    <location>
        <begin position="703"/>
        <end position="732"/>
    </location>
</feature>
<keyword evidence="6" id="KW-1185">Reference proteome</keyword>
<reference evidence="5 6" key="1">
    <citation type="submission" date="2014-02" db="EMBL/GenBank/DDBJ databases">
        <title>The genome sequence of Colletotrichum nymphaeae SA-01.</title>
        <authorList>
            <person name="Baroncelli R."/>
            <person name="Thon M.R."/>
        </authorList>
    </citation>
    <scope>NUCLEOTIDE SEQUENCE [LARGE SCALE GENOMIC DNA]</scope>
    <source>
        <strain evidence="5 6">SA-01</strain>
    </source>
</reference>
<dbReference type="InterPro" id="IPR052766">
    <property type="entry name" value="S41A_metabolite_peptidase"/>
</dbReference>
<feature type="domain" description="Tail specific protease" evidence="3">
    <location>
        <begin position="379"/>
        <end position="540"/>
    </location>
</feature>
<sequence>MVRLTSLFARALPFATFVVAAPAASTLPLRRQVAGGEACAEIGRVYDEASLTNTTDNIVVKPSLAYQCLRSIPVDVERDIALVHYLRPWLEFQSTVDILLDPPEQYLYPGVDIFGGLDNITQSLENGGYESQFDFTVDLYRLINVKPRDGHLSWSPVLGVLISFSTPAMFISISEDGIKSPKIYLYSDYQKSTEQGYNASEVKSFDTAPIVDYIQQRSVDNSRDQDPDAAYNEQLYSTALENVLETATAGRHLHTTLGDESVIEFANGTEATVVNRARVVANFSGIMSGQAVHERFEVPLDDGEAEVTLNTTRIPFSPALKGYPQPSVIHEDRYISGYLFNDSTLEDTSVLAVNVFMSQNGTARTVLEALEDPIEFARVASEFVNRSKSQNKSKLIIDLQGNGGGLVANAMSLYATLFPEAGAEAHMNMRVRAHAALNWVGRTAERLGADLKSLPYPVGFNGFVDEDLKNFTSWEDFYGPETIEGSNYTNVVQPLEVAYARTGLPGIFKIPEPWFKPEDTVILTDGHCASACAYIVGMMTRELGIQVVAMGGRPIDAPMQAVGGTKGGPVISLGPYQTIYPALGAFVKPPEGIDMTPFAESNPPLAGLRTDTWTVNSANIYLDDDLDGVPVQFRYEAANCKLYYTWETLTSMTSLWTAVANVKWNGAKCVPGSTTNDDDTIGSVPGYIDKVVSSFKWAAGPGDVNGASGEGNGDGGNGDDNEGNSGDEDENAAGSLRASWKMLAFVLSISTMLFVLQ</sequence>
<evidence type="ECO:0000256" key="1">
    <source>
        <dbReference type="SAM" id="MobiDB-lite"/>
    </source>
</evidence>
<dbReference type="Gene3D" id="3.90.226.10">
    <property type="entry name" value="2-enoyl-CoA Hydratase, Chain A, domain 1"/>
    <property type="match status" value="1"/>
</dbReference>
<proteinExistence type="predicted"/>
<feature type="compositionally biased region" description="Acidic residues" evidence="1">
    <location>
        <begin position="717"/>
        <end position="731"/>
    </location>
</feature>
<dbReference type="Proteomes" id="UP000070054">
    <property type="component" value="Unassembled WGS sequence"/>
</dbReference>
<dbReference type="PANTHER" id="PTHR37049:SF4">
    <property type="entry name" value="RHODANESE DOMAIN-CONTAINING PROTEIN"/>
    <property type="match status" value="1"/>
</dbReference>